<name>A0A1I5WDN8_9BACT</name>
<reference evidence="2 3" key="1">
    <citation type="submission" date="2016-10" db="EMBL/GenBank/DDBJ databases">
        <authorList>
            <person name="de Groot N.N."/>
        </authorList>
    </citation>
    <scope>NUCLEOTIDE SEQUENCE [LARGE SCALE GENOMIC DNA]</scope>
    <source>
        <strain evidence="3">E92,LMG 26720,CCM 7988</strain>
    </source>
</reference>
<accession>A0A1I5WDN8</accession>
<dbReference type="AlphaFoldDB" id="A0A1I5WDN8"/>
<gene>
    <name evidence="2" type="ORF">SAMN04515674_111133</name>
</gene>
<organism evidence="2 3">
    <name type="scientific">Pseudarcicella hirudinis</name>
    <dbReference type="NCBI Taxonomy" id="1079859"/>
    <lineage>
        <taxon>Bacteria</taxon>
        <taxon>Pseudomonadati</taxon>
        <taxon>Bacteroidota</taxon>
        <taxon>Cytophagia</taxon>
        <taxon>Cytophagales</taxon>
        <taxon>Flectobacillaceae</taxon>
        <taxon>Pseudarcicella</taxon>
    </lineage>
</organism>
<keyword evidence="1" id="KW-0472">Membrane</keyword>
<evidence type="ECO:0000313" key="2">
    <source>
        <dbReference type="EMBL" id="SFQ17795.1"/>
    </source>
</evidence>
<keyword evidence="1" id="KW-1133">Transmembrane helix</keyword>
<proteinExistence type="predicted"/>
<dbReference type="Proteomes" id="UP000199306">
    <property type="component" value="Unassembled WGS sequence"/>
</dbReference>
<sequence length="50" mass="6260">MFDEHYNYFKYSQRNARRKKREFLKKAFLLIAVFVAFWIFILLIIKNLNT</sequence>
<dbReference type="EMBL" id="FOXH01000011">
    <property type="protein sequence ID" value="SFQ17795.1"/>
    <property type="molecule type" value="Genomic_DNA"/>
</dbReference>
<evidence type="ECO:0000256" key="1">
    <source>
        <dbReference type="SAM" id="Phobius"/>
    </source>
</evidence>
<keyword evidence="3" id="KW-1185">Reference proteome</keyword>
<protein>
    <submittedName>
        <fullName evidence="2">Uncharacterized protein</fullName>
    </submittedName>
</protein>
<feature type="transmembrane region" description="Helical" evidence="1">
    <location>
        <begin position="27"/>
        <end position="45"/>
    </location>
</feature>
<keyword evidence="1" id="KW-0812">Transmembrane</keyword>
<evidence type="ECO:0000313" key="3">
    <source>
        <dbReference type="Proteomes" id="UP000199306"/>
    </source>
</evidence>